<dbReference type="OrthoDB" id="9807414at2"/>
<dbReference type="Proteomes" id="UP000325684">
    <property type="component" value="Unassembled WGS sequence"/>
</dbReference>
<dbReference type="AlphaFoldDB" id="A0A5N3PA35"/>
<name>A0A5N3PA35_9HYPH</name>
<dbReference type="InterPro" id="IPR050194">
    <property type="entry name" value="Glycosyltransferase_grp1"/>
</dbReference>
<sequence length="427" mass="47313">MSSRILVVAHNHPEFHPGGTEIFAHDLFSELRTRPDVEALFLAATDHHHREPRPGTSFQTVGDAADEVVVWSGHFDRFYMSQIDTYGVVPQLQGLLEEFRPDVVHIHHLLLLGVEFIALVRRVLPDARIVMTLHDYYAICAHDGLMMRTKGRERCDRASPGRCNACFPEISSDKFLLRERHLKTMFGQVDRFLAPSQFIKDRYVAWGLPESVIEVVANGRPDAAAAPVRSSPDGRRAVFGYFGNLNPWKGIVGLLNAAQSLAHEVDGFALRLHGGAPFQAKTFTDEVDALVAANQPHVVRVGPYGRDEIADLMAEVDWVVVPSIWWENAPLVIQEAFRHGRPVIASNIGGMAEAVRHGIDGLHARADDPAALARVMREAAETPGLWNKLVEGIRQPAPITEVADRHLAIYRSLRAPTDMMGQGAEAA</sequence>
<reference evidence="2 3" key="1">
    <citation type="journal article" date="2019" name="Microorganisms">
        <title>Genome Insights into the Novel Species Microvirga brassicacearum, a Rapeseed Endophyte with Biotechnological Potential.</title>
        <authorList>
            <person name="Jimenez-Gomez A."/>
            <person name="Saati-Santamaria Z."/>
            <person name="Igual J.M."/>
            <person name="Rivas R."/>
            <person name="Mateos P.F."/>
            <person name="Garcia-Fraile P."/>
        </authorList>
    </citation>
    <scope>NUCLEOTIDE SEQUENCE [LARGE SCALE GENOMIC DNA]</scope>
    <source>
        <strain evidence="2 3">CDVBN77</strain>
    </source>
</reference>
<organism evidence="2 3">
    <name type="scientific">Microvirga brassicacearum</name>
    <dbReference type="NCBI Taxonomy" id="2580413"/>
    <lineage>
        <taxon>Bacteria</taxon>
        <taxon>Pseudomonadati</taxon>
        <taxon>Pseudomonadota</taxon>
        <taxon>Alphaproteobacteria</taxon>
        <taxon>Hyphomicrobiales</taxon>
        <taxon>Methylobacteriaceae</taxon>
        <taxon>Microvirga</taxon>
    </lineage>
</organism>
<evidence type="ECO:0000259" key="1">
    <source>
        <dbReference type="Pfam" id="PF13439"/>
    </source>
</evidence>
<keyword evidence="2" id="KW-0808">Transferase</keyword>
<evidence type="ECO:0000313" key="2">
    <source>
        <dbReference type="EMBL" id="KAB0266612.1"/>
    </source>
</evidence>
<dbReference type="RefSeq" id="WP_150945201.1">
    <property type="nucleotide sequence ID" value="NZ_VCMV01000020.1"/>
</dbReference>
<dbReference type="Pfam" id="PF13692">
    <property type="entry name" value="Glyco_trans_1_4"/>
    <property type="match status" value="1"/>
</dbReference>
<comment type="caution">
    <text evidence="2">The sequence shown here is derived from an EMBL/GenBank/DDBJ whole genome shotgun (WGS) entry which is preliminary data.</text>
</comment>
<dbReference type="PANTHER" id="PTHR45947">
    <property type="entry name" value="SULFOQUINOVOSYL TRANSFERASE SQD2"/>
    <property type="match status" value="1"/>
</dbReference>
<evidence type="ECO:0000313" key="3">
    <source>
        <dbReference type="Proteomes" id="UP000325684"/>
    </source>
</evidence>
<dbReference type="EMBL" id="VCMV01000020">
    <property type="protein sequence ID" value="KAB0266612.1"/>
    <property type="molecule type" value="Genomic_DNA"/>
</dbReference>
<dbReference type="InterPro" id="IPR028098">
    <property type="entry name" value="Glyco_trans_4-like_N"/>
</dbReference>
<dbReference type="CDD" id="cd03823">
    <property type="entry name" value="GT4_ExpE7-like"/>
    <property type="match status" value="1"/>
</dbReference>
<proteinExistence type="predicted"/>
<dbReference type="PANTHER" id="PTHR45947:SF13">
    <property type="entry name" value="TRANSFERASE"/>
    <property type="match status" value="1"/>
</dbReference>
<dbReference type="Pfam" id="PF13439">
    <property type="entry name" value="Glyco_transf_4"/>
    <property type="match status" value="1"/>
</dbReference>
<dbReference type="SUPFAM" id="SSF53756">
    <property type="entry name" value="UDP-Glycosyltransferase/glycogen phosphorylase"/>
    <property type="match status" value="1"/>
</dbReference>
<keyword evidence="3" id="KW-1185">Reference proteome</keyword>
<accession>A0A5N3PA35</accession>
<dbReference type="GO" id="GO:0016757">
    <property type="term" value="F:glycosyltransferase activity"/>
    <property type="evidence" value="ECO:0007669"/>
    <property type="project" value="TreeGrafter"/>
</dbReference>
<gene>
    <name evidence="2" type="ORF">FEZ63_13320</name>
</gene>
<feature type="domain" description="Glycosyltransferase subfamily 4-like N-terminal" evidence="1">
    <location>
        <begin position="17"/>
        <end position="219"/>
    </location>
</feature>
<protein>
    <submittedName>
        <fullName evidence="2">Glycosyltransferase</fullName>
    </submittedName>
</protein>
<dbReference type="Gene3D" id="3.40.50.2000">
    <property type="entry name" value="Glycogen Phosphorylase B"/>
    <property type="match status" value="2"/>
</dbReference>